<dbReference type="InterPro" id="IPR012337">
    <property type="entry name" value="RNaseH-like_sf"/>
</dbReference>
<reference evidence="2 3" key="1">
    <citation type="submission" date="2019-03" db="EMBL/GenBank/DDBJ databases">
        <title>Genomic Encyclopedia of Type Strains, Phase IV (KMG-IV): sequencing the most valuable type-strain genomes for metagenomic binning, comparative biology and taxonomic classification.</title>
        <authorList>
            <person name="Goeker M."/>
        </authorList>
    </citation>
    <scope>NUCLEOTIDE SEQUENCE [LARGE SCALE GENOMIC DNA]</scope>
    <source>
        <strain evidence="2 3">LX-B</strain>
    </source>
</reference>
<dbReference type="Pfam" id="PF00665">
    <property type="entry name" value="rve"/>
    <property type="match status" value="1"/>
</dbReference>
<dbReference type="PROSITE" id="PS50994">
    <property type="entry name" value="INTEGRASE"/>
    <property type="match status" value="1"/>
</dbReference>
<name>A0A4R1RFT5_HYDET</name>
<gene>
    <name evidence="2" type="ORF">EDC14_1018112</name>
</gene>
<dbReference type="EMBL" id="SLUN01000018">
    <property type="protein sequence ID" value="TCL64813.1"/>
    <property type="molecule type" value="Genomic_DNA"/>
</dbReference>
<dbReference type="InterPro" id="IPR050900">
    <property type="entry name" value="Transposase_IS3/IS150/IS904"/>
</dbReference>
<organism evidence="2 3">
    <name type="scientific">Hydrogenispora ethanolica</name>
    <dbReference type="NCBI Taxonomy" id="1082276"/>
    <lineage>
        <taxon>Bacteria</taxon>
        <taxon>Bacillati</taxon>
        <taxon>Bacillota</taxon>
        <taxon>Hydrogenispora</taxon>
    </lineage>
</organism>
<feature type="non-terminal residue" evidence="2">
    <location>
        <position position="1"/>
    </location>
</feature>
<evidence type="ECO:0000259" key="1">
    <source>
        <dbReference type="PROSITE" id="PS50994"/>
    </source>
</evidence>
<dbReference type="PANTHER" id="PTHR46889">
    <property type="entry name" value="TRANSPOSASE INSF FOR INSERTION SEQUENCE IS3B-RELATED"/>
    <property type="match status" value="1"/>
</dbReference>
<dbReference type="Gene3D" id="3.30.420.10">
    <property type="entry name" value="Ribonuclease H-like superfamily/Ribonuclease H"/>
    <property type="match status" value="1"/>
</dbReference>
<keyword evidence="3" id="KW-1185">Reference proteome</keyword>
<dbReference type="InterPro" id="IPR001584">
    <property type="entry name" value="Integrase_cat-core"/>
</dbReference>
<dbReference type="InterPro" id="IPR036397">
    <property type="entry name" value="RNaseH_sf"/>
</dbReference>
<comment type="caution">
    <text evidence="2">The sequence shown here is derived from an EMBL/GenBank/DDBJ whole genome shotgun (WGS) entry which is preliminary data.</text>
</comment>
<proteinExistence type="predicted"/>
<dbReference type="SUPFAM" id="SSF53098">
    <property type="entry name" value="Ribonuclease H-like"/>
    <property type="match status" value="1"/>
</dbReference>
<evidence type="ECO:0000313" key="3">
    <source>
        <dbReference type="Proteomes" id="UP000295008"/>
    </source>
</evidence>
<dbReference type="GO" id="GO:0015074">
    <property type="term" value="P:DNA integration"/>
    <property type="evidence" value="ECO:0007669"/>
    <property type="project" value="InterPro"/>
</dbReference>
<protein>
    <submittedName>
        <fullName evidence="2">Integrase-like protein</fullName>
    </submittedName>
</protein>
<evidence type="ECO:0000313" key="2">
    <source>
        <dbReference type="EMBL" id="TCL64813.1"/>
    </source>
</evidence>
<dbReference type="RefSeq" id="WP_132015136.1">
    <property type="nucleotide sequence ID" value="NZ_SLUN01000018.1"/>
</dbReference>
<accession>A0A4R1RFT5</accession>
<sequence>GWLYLAAVMDLYSRKIVGWAMSERMTADLAISALKMAIKHRKPQKGLMHHSDRGVQYASNPYQDILTKHGMICSMSRKGNCWDNAPMESFFSTLKTECIQDKIYLSRVLAKREIFEYIEIDYNRKRRHSSIGSMTPEYFENRRKSA</sequence>
<dbReference type="NCBIfam" id="NF033516">
    <property type="entry name" value="transpos_IS3"/>
    <property type="match status" value="1"/>
</dbReference>
<dbReference type="GO" id="GO:0003676">
    <property type="term" value="F:nucleic acid binding"/>
    <property type="evidence" value="ECO:0007669"/>
    <property type="project" value="InterPro"/>
</dbReference>
<feature type="domain" description="Integrase catalytic" evidence="1">
    <location>
        <begin position="1"/>
        <end position="144"/>
    </location>
</feature>
<dbReference type="AlphaFoldDB" id="A0A4R1RFT5"/>
<dbReference type="InterPro" id="IPR048020">
    <property type="entry name" value="Transpos_IS3"/>
</dbReference>
<dbReference type="OrthoDB" id="9781005at2"/>
<dbReference type="Proteomes" id="UP000295008">
    <property type="component" value="Unassembled WGS sequence"/>
</dbReference>
<dbReference type="PANTHER" id="PTHR46889:SF4">
    <property type="entry name" value="TRANSPOSASE INSO FOR INSERTION SEQUENCE ELEMENT IS911B-RELATED"/>
    <property type="match status" value="1"/>
</dbReference>
<dbReference type="Pfam" id="PF13333">
    <property type="entry name" value="rve_2"/>
    <property type="match status" value="1"/>
</dbReference>